<evidence type="ECO:0000313" key="3">
    <source>
        <dbReference type="Proteomes" id="UP000498980"/>
    </source>
</evidence>
<feature type="region of interest" description="Disordered" evidence="1">
    <location>
        <begin position="70"/>
        <end position="98"/>
    </location>
</feature>
<organism evidence="2 3">
    <name type="scientific">Streptomyces fulvorobeus</name>
    <dbReference type="NCBI Taxonomy" id="284028"/>
    <lineage>
        <taxon>Bacteria</taxon>
        <taxon>Bacillati</taxon>
        <taxon>Actinomycetota</taxon>
        <taxon>Actinomycetes</taxon>
        <taxon>Kitasatosporales</taxon>
        <taxon>Streptomycetaceae</taxon>
        <taxon>Streptomyces</taxon>
    </lineage>
</organism>
<gene>
    <name evidence="2" type="ORF">Sfulv_18730</name>
</gene>
<proteinExistence type="predicted"/>
<protein>
    <submittedName>
        <fullName evidence="2">Uncharacterized protein</fullName>
    </submittedName>
</protein>
<reference evidence="2 3" key="1">
    <citation type="submission" date="2020-05" db="EMBL/GenBank/DDBJ databases">
        <title>Whole genome shotgun sequence of Streptomyces fulvorobeus NBRC 15897.</title>
        <authorList>
            <person name="Komaki H."/>
            <person name="Tamura T."/>
        </authorList>
    </citation>
    <scope>NUCLEOTIDE SEQUENCE [LARGE SCALE GENOMIC DNA]</scope>
    <source>
        <strain evidence="2 3">NBRC 15897</strain>
    </source>
</reference>
<dbReference type="Proteomes" id="UP000498980">
    <property type="component" value="Unassembled WGS sequence"/>
</dbReference>
<name>A0A7J0C3J9_9ACTN</name>
<feature type="region of interest" description="Disordered" evidence="1">
    <location>
        <begin position="207"/>
        <end position="240"/>
    </location>
</feature>
<accession>A0A7J0C3J9</accession>
<evidence type="ECO:0000313" key="2">
    <source>
        <dbReference type="EMBL" id="GFM97062.1"/>
    </source>
</evidence>
<keyword evidence="3" id="KW-1185">Reference proteome</keyword>
<dbReference type="EMBL" id="BLWC01000001">
    <property type="protein sequence ID" value="GFM97062.1"/>
    <property type="molecule type" value="Genomic_DNA"/>
</dbReference>
<comment type="caution">
    <text evidence="2">The sequence shown here is derived from an EMBL/GenBank/DDBJ whole genome shotgun (WGS) entry which is preliminary data.</text>
</comment>
<evidence type="ECO:0000256" key="1">
    <source>
        <dbReference type="SAM" id="MobiDB-lite"/>
    </source>
</evidence>
<dbReference type="AlphaFoldDB" id="A0A7J0C3J9"/>
<sequence length="240" mass="25562">MAPQQRRGLRVQLPLHEVLTLLGQHHLGTALGERTGGGHPEEATADDDGACAGAYRRAQGQAVVEGAERMHPVGQRVPQTAQRRQDRVGTGGQHQASVSQHAAVVAVHQPVGRIDTHHPDPAPHLGGRQGDHVRCVPPGQHLRQQHPVVRGVLLLADDGDPGDPGGEPCARHPGADHHHLRRVLRLCPHDNESALRVLPDRIPAVSREEPCAQRGPRGCVRGPADPVRGSLGSCPCPTSP</sequence>